<protein>
    <submittedName>
        <fullName evidence="2">DUF378 domain-containing protein</fullName>
    </submittedName>
</protein>
<evidence type="ECO:0000313" key="2">
    <source>
        <dbReference type="EMBL" id="PIS40402.1"/>
    </source>
</evidence>
<dbReference type="Proteomes" id="UP000236845">
    <property type="component" value="Unassembled WGS sequence"/>
</dbReference>
<comment type="caution">
    <text evidence="2">The sequence shown here is derived from an EMBL/GenBank/DDBJ whole genome shotgun (WGS) entry which is preliminary data.</text>
</comment>
<keyword evidence="1" id="KW-1133">Transmembrane helix</keyword>
<proteinExistence type="predicted"/>
<reference evidence="3" key="1">
    <citation type="submission" date="2017-09" db="EMBL/GenBank/DDBJ databases">
        <title>Depth-based differentiation of microbial function through sediment-hosted aquifers and enrichment of novel symbionts in the deep terrestrial subsurface.</title>
        <authorList>
            <person name="Probst A.J."/>
            <person name="Ladd B."/>
            <person name="Jarett J.K."/>
            <person name="Geller-Mcgrath D.E."/>
            <person name="Sieber C.M.K."/>
            <person name="Emerson J.B."/>
            <person name="Anantharaman K."/>
            <person name="Thomas B.C."/>
            <person name="Malmstrom R."/>
            <person name="Stieglmeier M."/>
            <person name="Klingl A."/>
            <person name="Woyke T."/>
            <person name="Ryan C.M."/>
            <person name="Banfield J.F."/>
        </authorList>
    </citation>
    <scope>NUCLEOTIDE SEQUENCE [LARGE SCALE GENOMIC DNA]</scope>
</reference>
<dbReference type="InterPro" id="IPR007211">
    <property type="entry name" value="DUF378"/>
</dbReference>
<keyword evidence="1" id="KW-0472">Membrane</keyword>
<dbReference type="Pfam" id="PF04070">
    <property type="entry name" value="DUF378"/>
    <property type="match status" value="1"/>
</dbReference>
<feature type="transmembrane region" description="Helical" evidence="1">
    <location>
        <begin position="6"/>
        <end position="25"/>
    </location>
</feature>
<keyword evidence="1" id="KW-0812">Transmembrane</keyword>
<evidence type="ECO:0000313" key="3">
    <source>
        <dbReference type="Proteomes" id="UP000236845"/>
    </source>
</evidence>
<dbReference type="PANTHER" id="PTHR37304:SF1">
    <property type="entry name" value="MEMBRANE PROTEIN"/>
    <property type="match status" value="1"/>
</dbReference>
<evidence type="ECO:0000256" key="1">
    <source>
        <dbReference type="SAM" id="Phobius"/>
    </source>
</evidence>
<feature type="transmembrane region" description="Helical" evidence="1">
    <location>
        <begin position="46"/>
        <end position="65"/>
    </location>
</feature>
<sequence>MKNLNIFDWIAIGLLFIGGINWGLVGLTNYDLVQSIFGGLNLGARIVYVLVMLAAIYLGAISVQLSRKALPPNL</sequence>
<name>A0A2H0YRN8_9BACT</name>
<dbReference type="EMBL" id="PEXW01000072">
    <property type="protein sequence ID" value="PIS40402.1"/>
    <property type="molecule type" value="Genomic_DNA"/>
</dbReference>
<gene>
    <name evidence="2" type="ORF">COT26_03505</name>
</gene>
<accession>A0A2H0YRN8</accession>
<dbReference type="PANTHER" id="PTHR37304">
    <property type="entry name" value="MEMBRANE PROTEIN-RELATED"/>
    <property type="match status" value="1"/>
</dbReference>
<organism evidence="2 3">
    <name type="scientific">Candidatus Kerfeldbacteria bacterium CG08_land_8_20_14_0_20_43_14</name>
    <dbReference type="NCBI Taxonomy" id="2014246"/>
    <lineage>
        <taxon>Bacteria</taxon>
        <taxon>Candidatus Kerfeldiibacteriota</taxon>
    </lineage>
</organism>
<dbReference type="AlphaFoldDB" id="A0A2H0YRN8"/>